<sequence>MSVDKIFLVNVVIFIQVHISDGVVNPFGPTVVNDYTNCISKVIDNEFHEPGLLIFANTNNVSTSVTRIRTKLLKRLHKEIKFSIEIMSPNNEVEICDLDNYNLGVLHVDVYVAIPFANYFVIIIDSYTDFSFLASKLIRSRSWNPFAKFIILLFNFVQDDKVNIDYVERVLSCLFKYNAINVIIAVPKANNFRNAIIYSWRPYDPPKYCGYFNETAKDRLVVQNMCESGVLKHDRKVFDNKIPHDMEGCVIEVLALQRHPFISDDEYDANIEKLMIDAMLKRFKMKARYNFIDGYRGERENVGEWNGGLKKLASKSGHLLLGGIFPDFDVHEDFETSVTYLADAYTWVVPRAHKSAAWVALVIIFKSLVWYSVIAGFFLCGITWKIIAELSEDSDYNRSFRHCFLNTWITVLGFVSYLHPVKESLRVFFVFLNIYCMLFSTAYQTKLFEVLTNPSYEYQIQTVEELVESGLKFGGFEELHDLFYNSTDPFDYRIGDQWTDITNITEAMIDVAVHRNFSLLCSRLELAHISGITPELSDSVGNYKYYTFTDNVFSVPIETIALRGFPFMMEFSTTITIFKQSGLNEGLRQHFAHFNERRRARQLRALLKEKSDVNPLSSEHLQGGFLALALGYVSGTLALIVEVIVNCDYVQNKFANFKRRVNLLS</sequence>
<feature type="transmembrane region" description="Helical" evidence="8">
    <location>
        <begin position="625"/>
        <end position="645"/>
    </location>
</feature>
<dbReference type="EMBL" id="KZ150019">
    <property type="protein sequence ID" value="PZC74918.1"/>
    <property type="molecule type" value="Genomic_DNA"/>
</dbReference>
<dbReference type="SUPFAM" id="SSF53850">
    <property type="entry name" value="Periplasmic binding protein-like II"/>
    <property type="match status" value="1"/>
</dbReference>
<accession>A0A2W1BJ77</accession>
<dbReference type="GO" id="GO:0005886">
    <property type="term" value="C:plasma membrane"/>
    <property type="evidence" value="ECO:0007669"/>
    <property type="project" value="UniProtKB-SubCell"/>
</dbReference>
<evidence type="ECO:0000256" key="8">
    <source>
        <dbReference type="SAM" id="Phobius"/>
    </source>
</evidence>
<reference evidence="10 11" key="1">
    <citation type="journal article" date="2017" name="BMC Biol.">
        <title>Genomic innovations, transcriptional plasticity and gene loss underlying the evolution and divergence of two highly polyphagous and invasive Helicoverpa pest species.</title>
        <authorList>
            <person name="Pearce S.L."/>
            <person name="Clarke D.F."/>
            <person name="East P.D."/>
            <person name="Elfekih S."/>
            <person name="Gordon K.H."/>
            <person name="Jermiin L.S."/>
            <person name="McGaughran A."/>
            <person name="Oakeshott J.G."/>
            <person name="Papanikolaou A."/>
            <person name="Perera O.P."/>
            <person name="Rane R.V."/>
            <person name="Richards S."/>
            <person name="Tay W.T."/>
            <person name="Walsh T.K."/>
            <person name="Anderson A."/>
            <person name="Anderson C.J."/>
            <person name="Asgari S."/>
            <person name="Board P.G."/>
            <person name="Bretschneider A."/>
            <person name="Campbell P.M."/>
            <person name="Chertemps T."/>
            <person name="Christeller J.T."/>
            <person name="Coppin C.W."/>
            <person name="Downes S.J."/>
            <person name="Duan G."/>
            <person name="Farnsworth C.A."/>
            <person name="Good R.T."/>
            <person name="Han L.B."/>
            <person name="Han Y.C."/>
            <person name="Hatje K."/>
            <person name="Horne I."/>
            <person name="Huang Y.P."/>
            <person name="Hughes D.S."/>
            <person name="Jacquin-Joly E."/>
            <person name="James W."/>
            <person name="Jhangiani S."/>
            <person name="Kollmar M."/>
            <person name="Kuwar S.S."/>
            <person name="Li S."/>
            <person name="Liu N.Y."/>
            <person name="Maibeche M.T."/>
            <person name="Miller J.R."/>
            <person name="Montagne N."/>
            <person name="Perry T."/>
            <person name="Qu J."/>
            <person name="Song S.V."/>
            <person name="Sutton G.G."/>
            <person name="Vogel H."/>
            <person name="Walenz B.P."/>
            <person name="Xu W."/>
            <person name="Zhang H.J."/>
            <person name="Zou Z."/>
            <person name="Batterham P."/>
            <person name="Edwards O.R."/>
            <person name="Feyereisen R."/>
            <person name="Gibbs R.A."/>
            <person name="Heckel D.G."/>
            <person name="McGrath A."/>
            <person name="Robin C."/>
            <person name="Scherer S.E."/>
            <person name="Worley K.C."/>
            <person name="Wu Y.D."/>
        </authorList>
    </citation>
    <scope>NUCLEOTIDE SEQUENCE [LARGE SCALE GENOMIC DNA]</scope>
    <source>
        <strain evidence="10">Harm_GR_Male_#8</strain>
        <tissue evidence="10">Whole organism</tissue>
    </source>
</reference>
<dbReference type="AlphaFoldDB" id="A0A2W1BJ77"/>
<evidence type="ECO:0000256" key="1">
    <source>
        <dbReference type="ARBA" id="ARBA00004651"/>
    </source>
</evidence>
<feature type="signal peptide" evidence="9">
    <location>
        <begin position="1"/>
        <end position="22"/>
    </location>
</feature>
<evidence type="ECO:0000256" key="2">
    <source>
        <dbReference type="ARBA" id="ARBA00022475"/>
    </source>
</evidence>
<evidence type="ECO:0000256" key="3">
    <source>
        <dbReference type="ARBA" id="ARBA00022692"/>
    </source>
</evidence>
<evidence type="ECO:0008006" key="12">
    <source>
        <dbReference type="Google" id="ProtNLM"/>
    </source>
</evidence>
<name>A0A2W1BJ77_HELAM</name>
<proteinExistence type="predicted"/>
<dbReference type="OrthoDB" id="6506757at2759"/>
<keyword evidence="6" id="KW-0675">Receptor</keyword>
<keyword evidence="5 8" id="KW-0472">Membrane</keyword>
<evidence type="ECO:0000256" key="9">
    <source>
        <dbReference type="SAM" id="SignalP"/>
    </source>
</evidence>
<dbReference type="PANTHER" id="PTHR42643">
    <property type="entry name" value="IONOTROPIC RECEPTOR 20A-RELATED"/>
    <property type="match status" value="1"/>
</dbReference>
<dbReference type="Proteomes" id="UP000249218">
    <property type="component" value="Unassembled WGS sequence"/>
</dbReference>
<organism evidence="10 11">
    <name type="scientific">Helicoverpa armigera</name>
    <name type="common">Cotton bollworm</name>
    <name type="synonym">Heliothis armigera</name>
    <dbReference type="NCBI Taxonomy" id="29058"/>
    <lineage>
        <taxon>Eukaryota</taxon>
        <taxon>Metazoa</taxon>
        <taxon>Ecdysozoa</taxon>
        <taxon>Arthropoda</taxon>
        <taxon>Hexapoda</taxon>
        <taxon>Insecta</taxon>
        <taxon>Pterygota</taxon>
        <taxon>Neoptera</taxon>
        <taxon>Endopterygota</taxon>
        <taxon>Lepidoptera</taxon>
        <taxon>Glossata</taxon>
        <taxon>Ditrysia</taxon>
        <taxon>Noctuoidea</taxon>
        <taxon>Noctuidae</taxon>
        <taxon>Heliothinae</taxon>
        <taxon>Helicoverpa</taxon>
    </lineage>
</organism>
<feature type="transmembrane region" description="Helical" evidence="8">
    <location>
        <begin position="358"/>
        <end position="382"/>
    </location>
</feature>
<keyword evidence="7" id="KW-0325">Glycoprotein</keyword>
<keyword evidence="9" id="KW-0732">Signal</keyword>
<keyword evidence="3 8" id="KW-0812">Transmembrane</keyword>
<comment type="subcellular location">
    <subcellularLocation>
        <location evidence="1">Cell membrane</location>
        <topology evidence="1">Multi-pass membrane protein</topology>
    </subcellularLocation>
</comment>
<evidence type="ECO:0000256" key="7">
    <source>
        <dbReference type="ARBA" id="ARBA00023180"/>
    </source>
</evidence>
<evidence type="ECO:0000313" key="10">
    <source>
        <dbReference type="EMBL" id="PZC74918.1"/>
    </source>
</evidence>
<evidence type="ECO:0000256" key="6">
    <source>
        <dbReference type="ARBA" id="ARBA00023170"/>
    </source>
</evidence>
<keyword evidence="2" id="KW-1003">Cell membrane</keyword>
<dbReference type="Gene3D" id="1.10.287.70">
    <property type="match status" value="1"/>
</dbReference>
<protein>
    <recommendedName>
        <fullName evidence="12">Ionotropic receptor</fullName>
    </recommendedName>
</protein>
<keyword evidence="11" id="KW-1185">Reference proteome</keyword>
<evidence type="ECO:0000256" key="5">
    <source>
        <dbReference type="ARBA" id="ARBA00023136"/>
    </source>
</evidence>
<feature type="chain" id="PRO_5015926202" description="Ionotropic receptor" evidence="9">
    <location>
        <begin position="23"/>
        <end position="665"/>
    </location>
</feature>
<keyword evidence="4 8" id="KW-1133">Transmembrane helix</keyword>
<dbReference type="PANTHER" id="PTHR42643:SF24">
    <property type="entry name" value="IONOTROPIC RECEPTOR 60A"/>
    <property type="match status" value="1"/>
</dbReference>
<dbReference type="InterPro" id="IPR052192">
    <property type="entry name" value="Insect_Ionotropic_Sensory_Rcpt"/>
</dbReference>
<gene>
    <name evidence="10" type="primary">HaOG200795</name>
    <name evidence="10" type="ORF">B5X24_HaOG200795</name>
</gene>
<evidence type="ECO:0000256" key="4">
    <source>
        <dbReference type="ARBA" id="ARBA00022989"/>
    </source>
</evidence>
<feature type="transmembrane region" description="Helical" evidence="8">
    <location>
        <begin position="403"/>
        <end position="419"/>
    </location>
</feature>
<evidence type="ECO:0000313" key="11">
    <source>
        <dbReference type="Proteomes" id="UP000249218"/>
    </source>
</evidence>